<dbReference type="AlphaFoldDB" id="A0A225UFW7"/>
<reference evidence="2" key="1">
    <citation type="submission" date="2017-03" db="EMBL/GenBank/DDBJ databases">
        <title>Phytopthora megakarya and P. palmivora, two closely related causual agents of cacao black pod achieved similar genome size and gene model numbers by different mechanisms.</title>
        <authorList>
            <person name="Ali S."/>
            <person name="Shao J."/>
            <person name="Larry D.J."/>
            <person name="Kronmiller B."/>
            <person name="Shen D."/>
            <person name="Strem M.D."/>
            <person name="Melnick R.L."/>
            <person name="Guiltinan M.J."/>
            <person name="Tyler B.M."/>
            <person name="Meinhardt L.W."/>
            <person name="Bailey B.A."/>
        </authorList>
    </citation>
    <scope>NUCLEOTIDE SEQUENCE [LARGE SCALE GENOMIC DNA]</scope>
    <source>
        <strain evidence="2">zdho120</strain>
    </source>
</reference>
<proteinExistence type="predicted"/>
<sequence>MIISCSEKKIRVSTRYSLFKSKAMDGRCLKWAVNLSPCDLDIRRVENDEDGLAVILGAGITPPGNTSMRLPRPWFRKSVPGSRPHHDHIGHLLSFDGSAKTDGSGGAACILWSLPSWEIAAAAGHFLERATVNESEYSGLVKGMQLALDMGV</sequence>
<comment type="caution">
    <text evidence="1">The sequence shown here is derived from an EMBL/GenBank/DDBJ whole genome shotgun (WGS) entry which is preliminary data.</text>
</comment>
<evidence type="ECO:0008006" key="3">
    <source>
        <dbReference type="Google" id="ProtNLM"/>
    </source>
</evidence>
<dbReference type="InterPro" id="IPR036397">
    <property type="entry name" value="RNaseH_sf"/>
</dbReference>
<gene>
    <name evidence="1" type="ORF">PHMEG_00039272</name>
</gene>
<name>A0A225UFW7_9STRA</name>
<accession>A0A225UFW7</accession>
<evidence type="ECO:0000313" key="1">
    <source>
        <dbReference type="EMBL" id="OWY91925.1"/>
    </source>
</evidence>
<dbReference type="Proteomes" id="UP000198211">
    <property type="component" value="Unassembled WGS sequence"/>
</dbReference>
<dbReference type="Gene3D" id="3.30.420.10">
    <property type="entry name" value="Ribonuclease H-like superfamily/Ribonuclease H"/>
    <property type="match status" value="1"/>
</dbReference>
<protein>
    <recommendedName>
        <fullName evidence="3">RNase H type-1 domain-containing protein</fullName>
    </recommendedName>
</protein>
<dbReference type="EMBL" id="NBNE01019157">
    <property type="protein sequence ID" value="OWY91925.1"/>
    <property type="molecule type" value="Genomic_DNA"/>
</dbReference>
<organism evidence="1 2">
    <name type="scientific">Phytophthora megakarya</name>
    <dbReference type="NCBI Taxonomy" id="4795"/>
    <lineage>
        <taxon>Eukaryota</taxon>
        <taxon>Sar</taxon>
        <taxon>Stramenopiles</taxon>
        <taxon>Oomycota</taxon>
        <taxon>Peronosporomycetes</taxon>
        <taxon>Peronosporales</taxon>
        <taxon>Peronosporaceae</taxon>
        <taxon>Phytophthora</taxon>
    </lineage>
</organism>
<keyword evidence="2" id="KW-1185">Reference proteome</keyword>
<dbReference type="OrthoDB" id="126704at2759"/>
<evidence type="ECO:0000313" key="2">
    <source>
        <dbReference type="Proteomes" id="UP000198211"/>
    </source>
</evidence>
<dbReference type="GO" id="GO:0003676">
    <property type="term" value="F:nucleic acid binding"/>
    <property type="evidence" value="ECO:0007669"/>
    <property type="project" value="InterPro"/>
</dbReference>